<feature type="transmembrane region" description="Helical" evidence="6">
    <location>
        <begin position="203"/>
        <end position="223"/>
    </location>
</feature>
<dbReference type="PANTHER" id="PTHR10736:SF0">
    <property type="entry name" value="BESTROPHIN HOMOLOG"/>
    <property type="match status" value="1"/>
</dbReference>
<evidence type="ECO:0000313" key="8">
    <source>
        <dbReference type="Proteomes" id="UP000281553"/>
    </source>
</evidence>
<keyword evidence="6" id="KW-0407">Ion channel</keyword>
<dbReference type="GO" id="GO:0034707">
    <property type="term" value="C:chloride channel complex"/>
    <property type="evidence" value="ECO:0007669"/>
    <property type="project" value="UniProtKB-KW"/>
</dbReference>
<name>A0A3P7LBJ5_DIBLA</name>
<accession>A0A3P7LBJ5</accession>
<keyword evidence="6" id="KW-0868">Chloride</keyword>
<dbReference type="InterPro" id="IPR000615">
    <property type="entry name" value="Bestrophin"/>
</dbReference>
<keyword evidence="6" id="KW-0813">Transport</keyword>
<dbReference type="InterPro" id="IPR021134">
    <property type="entry name" value="Bestrophin-like"/>
</dbReference>
<evidence type="ECO:0000256" key="5">
    <source>
        <dbReference type="ARBA" id="ARBA00034769"/>
    </source>
</evidence>
<keyword evidence="6" id="KW-0406">Ion transport</keyword>
<keyword evidence="6" id="KW-0869">Chloride channel</keyword>
<dbReference type="PANTHER" id="PTHR10736">
    <property type="entry name" value="BESTROPHIN"/>
    <property type="match status" value="1"/>
</dbReference>
<evidence type="ECO:0000313" key="7">
    <source>
        <dbReference type="EMBL" id="VDN09207.1"/>
    </source>
</evidence>
<comment type="subcellular location">
    <subcellularLocation>
        <location evidence="6">Cell membrane</location>
        <topology evidence="6">Multi-pass membrane protein</topology>
    </subcellularLocation>
    <subcellularLocation>
        <location evidence="1">Membrane</location>
    </subcellularLocation>
</comment>
<comment type="function">
    <text evidence="6">Forms chloride channels.</text>
</comment>
<dbReference type="EMBL" id="UYRU01046606">
    <property type="protein sequence ID" value="VDN09207.1"/>
    <property type="molecule type" value="Genomic_DNA"/>
</dbReference>
<proteinExistence type="inferred from homology"/>
<keyword evidence="2 6" id="KW-0812">Transmembrane</keyword>
<evidence type="ECO:0000256" key="6">
    <source>
        <dbReference type="RuleBase" id="RU363126"/>
    </source>
</evidence>
<dbReference type="GO" id="GO:0005886">
    <property type="term" value="C:plasma membrane"/>
    <property type="evidence" value="ECO:0007669"/>
    <property type="project" value="UniProtKB-SubCell"/>
</dbReference>
<comment type="similarity">
    <text evidence="5 6">Belongs to the anion channel-forming bestrophin (TC 1.A.46) family. Calcium-sensitive chloride channel subfamily.</text>
</comment>
<keyword evidence="6" id="KW-1003">Cell membrane</keyword>
<evidence type="ECO:0000256" key="4">
    <source>
        <dbReference type="ARBA" id="ARBA00023136"/>
    </source>
</evidence>
<dbReference type="AlphaFoldDB" id="A0A3P7LBJ5"/>
<keyword evidence="4 6" id="KW-0472">Membrane</keyword>
<keyword evidence="3 6" id="KW-1133">Transmembrane helix</keyword>
<dbReference type="OrthoDB" id="201595at2759"/>
<evidence type="ECO:0000256" key="2">
    <source>
        <dbReference type="ARBA" id="ARBA00022692"/>
    </source>
</evidence>
<dbReference type="GO" id="GO:0005254">
    <property type="term" value="F:chloride channel activity"/>
    <property type="evidence" value="ECO:0007669"/>
    <property type="project" value="UniProtKB-KW"/>
</dbReference>
<feature type="transmembrane region" description="Helical" evidence="6">
    <location>
        <begin position="171"/>
        <end position="191"/>
    </location>
</feature>
<dbReference type="Pfam" id="PF01062">
    <property type="entry name" value="Bestrophin"/>
    <property type="match status" value="1"/>
</dbReference>
<protein>
    <recommendedName>
        <fullName evidence="6">Bestrophin homolog</fullName>
    </recommendedName>
</protein>
<dbReference type="Proteomes" id="UP000281553">
    <property type="component" value="Unassembled WGS sequence"/>
</dbReference>
<evidence type="ECO:0000256" key="3">
    <source>
        <dbReference type="ARBA" id="ARBA00022989"/>
    </source>
</evidence>
<feature type="transmembrane region" description="Helical" evidence="6">
    <location>
        <begin position="12"/>
        <end position="29"/>
    </location>
</feature>
<keyword evidence="8" id="KW-1185">Reference proteome</keyword>
<reference evidence="7 8" key="1">
    <citation type="submission" date="2018-11" db="EMBL/GenBank/DDBJ databases">
        <authorList>
            <consortium name="Pathogen Informatics"/>
        </authorList>
    </citation>
    <scope>NUCLEOTIDE SEQUENCE [LARGE SCALE GENOMIC DNA]</scope>
</reference>
<organism evidence="7 8">
    <name type="scientific">Dibothriocephalus latus</name>
    <name type="common">Fish tapeworm</name>
    <name type="synonym">Diphyllobothrium latum</name>
    <dbReference type="NCBI Taxonomy" id="60516"/>
    <lineage>
        <taxon>Eukaryota</taxon>
        <taxon>Metazoa</taxon>
        <taxon>Spiralia</taxon>
        <taxon>Lophotrochozoa</taxon>
        <taxon>Platyhelminthes</taxon>
        <taxon>Cestoda</taxon>
        <taxon>Eucestoda</taxon>
        <taxon>Diphyllobothriidea</taxon>
        <taxon>Diphyllobothriidae</taxon>
        <taxon>Dibothriocephalus</taxon>
    </lineage>
</organism>
<evidence type="ECO:0000256" key="1">
    <source>
        <dbReference type="ARBA" id="ARBA00004370"/>
    </source>
</evidence>
<gene>
    <name evidence="7" type="ORF">DILT_LOCUS5038</name>
</gene>
<sequence>MYCNKVSERMPIGLFLGFYVNIVVGQWWGRFCAIPWPDSVVLAICAYIQGDSKSLTARRHTLIRYVHLTYILHMRGMSSRVKQQYPTIEHVVTAGIMTEQEKDLFLQSGDDGKSGIAFLPIMWAVNLINQLRTEGAIPNATSLELLQEELRNFRGGFGVVWTYNYLSVPLAYTQISLIIIYSYFGLSIFAWQPLNATQNYIGHNINVYVPVFGLLQLAFYIGWSKYPVKELLKIVLRARDSSLYQYQYI</sequence>